<comment type="caution">
    <text evidence="1">The sequence shown here is derived from an EMBL/GenBank/DDBJ whole genome shotgun (WGS) entry which is preliminary data.</text>
</comment>
<protein>
    <submittedName>
        <fullName evidence="1">Uncharacterized protein</fullName>
    </submittedName>
</protein>
<dbReference type="Proteomes" id="UP001470230">
    <property type="component" value="Unassembled WGS sequence"/>
</dbReference>
<dbReference type="EMBL" id="JAPFFF010000006">
    <property type="protein sequence ID" value="KAK8888198.1"/>
    <property type="molecule type" value="Genomic_DNA"/>
</dbReference>
<accession>A0ABR2KBH5</accession>
<evidence type="ECO:0000313" key="2">
    <source>
        <dbReference type="Proteomes" id="UP001470230"/>
    </source>
</evidence>
<keyword evidence="2" id="KW-1185">Reference proteome</keyword>
<sequence>MSKLAFKQFGKYTTRVEGSKEQLEELRGKLHDLGISINDGLYLELIVVPQEINDLKQKYNISKTNTGISLYVPNEQISQIDSFFNSKNTKQLYFPGGYAKYDFTREGNKISVSLPNDCPLPESRLIINSLKLLKLYPSK</sequence>
<evidence type="ECO:0000313" key="1">
    <source>
        <dbReference type="EMBL" id="KAK8888198.1"/>
    </source>
</evidence>
<proteinExistence type="predicted"/>
<organism evidence="1 2">
    <name type="scientific">Tritrichomonas musculus</name>
    <dbReference type="NCBI Taxonomy" id="1915356"/>
    <lineage>
        <taxon>Eukaryota</taxon>
        <taxon>Metamonada</taxon>
        <taxon>Parabasalia</taxon>
        <taxon>Tritrichomonadida</taxon>
        <taxon>Tritrichomonadidae</taxon>
        <taxon>Tritrichomonas</taxon>
    </lineage>
</organism>
<reference evidence="1 2" key="1">
    <citation type="submission" date="2024-04" db="EMBL/GenBank/DDBJ databases">
        <title>Tritrichomonas musculus Genome.</title>
        <authorList>
            <person name="Alves-Ferreira E."/>
            <person name="Grigg M."/>
            <person name="Lorenzi H."/>
            <person name="Galac M."/>
        </authorList>
    </citation>
    <scope>NUCLEOTIDE SEQUENCE [LARGE SCALE GENOMIC DNA]</scope>
    <source>
        <strain evidence="1 2">EAF2021</strain>
    </source>
</reference>
<gene>
    <name evidence="1" type="ORF">M9Y10_039262</name>
</gene>
<name>A0ABR2KBH5_9EUKA</name>